<sequence length="320" mass="36272">MKKLVSLLFFIILLLVGCSESTSKDDNKETNNQEILKIYTTIYPLLDFSEKIGGEFVEVENIVPTGADAHSFEPTNKTMIKIAEGDMFIYLGTGIEGFTDAVINAMKNEDTKIINSSEGVRLISSSESLNETESEEEEEEHADENEGDNVPHVWLDPQRSIQLAENIKNALVEMKPEQKEYFEENFNLLKKDLEQLDLSFKSMVEQSPNKTFIVSHSAYGYWQDAYGLEQVGISGLSPSNEPSQKSLEGIIKVAENRDIKYVLFEQNVENRVAEVIKREIGADTLTLHNLESLTEEDVKNNEDYISVMEKNIETIRQVLK</sequence>
<evidence type="ECO:0000256" key="4">
    <source>
        <dbReference type="SAM" id="MobiDB-lite"/>
    </source>
</evidence>
<keyword evidence="1 3" id="KW-0813">Transport</keyword>
<gene>
    <name evidence="6" type="ORF">ACFFHF_13230</name>
</gene>
<keyword evidence="7" id="KW-1185">Reference proteome</keyword>
<feature type="signal peptide" evidence="5">
    <location>
        <begin position="1"/>
        <end position="21"/>
    </location>
</feature>
<organism evidence="6 7">
    <name type="scientific">Robertmurraya beringensis</name>
    <dbReference type="NCBI Taxonomy" id="641660"/>
    <lineage>
        <taxon>Bacteria</taxon>
        <taxon>Bacillati</taxon>
        <taxon>Bacillota</taxon>
        <taxon>Bacilli</taxon>
        <taxon>Bacillales</taxon>
        <taxon>Bacillaceae</taxon>
        <taxon>Robertmurraya</taxon>
    </lineage>
</organism>
<dbReference type="InterPro" id="IPR050492">
    <property type="entry name" value="Bact_metal-bind_prot9"/>
</dbReference>
<dbReference type="InterPro" id="IPR006129">
    <property type="entry name" value="AdhesinB"/>
</dbReference>
<proteinExistence type="inferred from homology"/>
<evidence type="ECO:0000313" key="7">
    <source>
        <dbReference type="Proteomes" id="UP001589738"/>
    </source>
</evidence>
<protein>
    <submittedName>
        <fullName evidence="6">Metal ABC transporter solute-binding protein, Zn/Mn family</fullName>
    </submittedName>
</protein>
<dbReference type="PANTHER" id="PTHR42953">
    <property type="entry name" value="HIGH-AFFINITY ZINC UPTAKE SYSTEM PROTEIN ZNUA-RELATED"/>
    <property type="match status" value="1"/>
</dbReference>
<dbReference type="SUPFAM" id="SSF53807">
    <property type="entry name" value="Helical backbone' metal receptor"/>
    <property type="match status" value="1"/>
</dbReference>
<dbReference type="InterPro" id="IPR006128">
    <property type="entry name" value="Lipoprotein_PsaA-like"/>
</dbReference>
<dbReference type="Pfam" id="PF01297">
    <property type="entry name" value="ZnuA"/>
    <property type="match status" value="1"/>
</dbReference>
<evidence type="ECO:0000313" key="6">
    <source>
        <dbReference type="EMBL" id="MFC0476195.1"/>
    </source>
</evidence>
<dbReference type="EMBL" id="JBHLUU010000095">
    <property type="protein sequence ID" value="MFC0476195.1"/>
    <property type="molecule type" value="Genomic_DNA"/>
</dbReference>
<name>A0ABV6KT62_9BACI</name>
<evidence type="ECO:0000256" key="2">
    <source>
        <dbReference type="ARBA" id="ARBA00022729"/>
    </source>
</evidence>
<comment type="similarity">
    <text evidence="3">Belongs to the bacterial solute-binding protein 9 family.</text>
</comment>
<evidence type="ECO:0000256" key="1">
    <source>
        <dbReference type="ARBA" id="ARBA00022448"/>
    </source>
</evidence>
<dbReference type="RefSeq" id="WP_340906665.1">
    <property type="nucleotide sequence ID" value="NZ_JBHLUU010000095.1"/>
</dbReference>
<evidence type="ECO:0000256" key="5">
    <source>
        <dbReference type="SAM" id="SignalP"/>
    </source>
</evidence>
<dbReference type="Gene3D" id="3.40.50.1980">
    <property type="entry name" value="Nitrogenase molybdenum iron protein domain"/>
    <property type="match status" value="2"/>
</dbReference>
<dbReference type="PRINTS" id="PR00690">
    <property type="entry name" value="ADHESNFAMILY"/>
</dbReference>
<reference evidence="6 7" key="1">
    <citation type="submission" date="2024-09" db="EMBL/GenBank/DDBJ databases">
        <authorList>
            <person name="Sun Q."/>
            <person name="Mori K."/>
        </authorList>
    </citation>
    <scope>NUCLEOTIDE SEQUENCE [LARGE SCALE GENOMIC DNA]</scope>
    <source>
        <strain evidence="6 7">CGMCC 1.9126</strain>
    </source>
</reference>
<accession>A0ABV6KT62</accession>
<keyword evidence="2 5" id="KW-0732">Signal</keyword>
<comment type="caution">
    <text evidence="6">The sequence shown here is derived from an EMBL/GenBank/DDBJ whole genome shotgun (WGS) entry which is preliminary data.</text>
</comment>
<dbReference type="Proteomes" id="UP001589738">
    <property type="component" value="Unassembled WGS sequence"/>
</dbReference>
<dbReference type="PANTHER" id="PTHR42953:SF8">
    <property type="entry name" value="ZINT DOMAIN-CONTAINING PROTEIN"/>
    <property type="match status" value="1"/>
</dbReference>
<feature type="region of interest" description="Disordered" evidence="4">
    <location>
        <begin position="124"/>
        <end position="152"/>
    </location>
</feature>
<dbReference type="PRINTS" id="PR00691">
    <property type="entry name" value="ADHESINB"/>
</dbReference>
<evidence type="ECO:0000256" key="3">
    <source>
        <dbReference type="RuleBase" id="RU003512"/>
    </source>
</evidence>
<feature type="compositionally biased region" description="Acidic residues" evidence="4">
    <location>
        <begin position="130"/>
        <end position="147"/>
    </location>
</feature>
<dbReference type="InterPro" id="IPR006127">
    <property type="entry name" value="ZnuA-like"/>
</dbReference>
<dbReference type="PROSITE" id="PS51257">
    <property type="entry name" value="PROKAR_LIPOPROTEIN"/>
    <property type="match status" value="1"/>
</dbReference>
<feature type="chain" id="PRO_5046594534" evidence="5">
    <location>
        <begin position="22"/>
        <end position="320"/>
    </location>
</feature>